<protein>
    <submittedName>
        <fullName evidence="4">Septum site-determining protein MinD</fullName>
    </submittedName>
</protein>
<reference evidence="4" key="1">
    <citation type="submission" date="2019-09" db="EMBL/GenBank/DDBJ databases">
        <title>In-depth cultivation of the pig gut microbiome towards novel bacterial diversity and tailored functional studies.</title>
        <authorList>
            <person name="Wylensek D."/>
            <person name="Hitch T.C.A."/>
            <person name="Clavel T."/>
        </authorList>
    </citation>
    <scope>NUCLEOTIDE SEQUENCE</scope>
    <source>
        <strain evidence="4">RF-744-FAT-WT-3</strain>
    </source>
</reference>
<dbReference type="GO" id="GO:0005524">
    <property type="term" value="F:ATP binding"/>
    <property type="evidence" value="ECO:0007669"/>
    <property type="project" value="UniProtKB-KW"/>
</dbReference>
<gene>
    <name evidence="4" type="ORF">FYJ66_01395</name>
</gene>
<dbReference type="AlphaFoldDB" id="A0A6A8M8W5"/>
<sequence>MSSVVMIVSGKGGTGKSTVACNLGLTWQMAGRKTLLIDMCSNMRCLDLYLGVENFALFDIRDILTGLCPADRCILTAPHLGGLQLIPGSQSDPSQWLRSETFGALIEVLKHSYDMIILDCPPGADITHQVCSDNSDGAVIVLTPDWPALRGAQVAEDILIKSDVAARGYIMNKVSRELAVRSLELDYKTVDRGLRCESLGAVMDDPNIRVSGTLETPIVAKNDTYIADNFRKIAAQIDRLIEDNQW</sequence>
<evidence type="ECO:0000259" key="3">
    <source>
        <dbReference type="Pfam" id="PF13614"/>
    </source>
</evidence>
<dbReference type="Gene3D" id="3.40.50.300">
    <property type="entry name" value="P-loop containing nucleotide triphosphate hydrolases"/>
    <property type="match status" value="1"/>
</dbReference>
<dbReference type="PANTHER" id="PTHR43384">
    <property type="entry name" value="SEPTUM SITE-DETERMINING PROTEIN MIND HOMOLOG, CHLOROPLASTIC-RELATED"/>
    <property type="match status" value="1"/>
</dbReference>
<dbReference type="PANTHER" id="PTHR43384:SF6">
    <property type="entry name" value="SEPTUM SITE-DETERMINING PROTEIN MIND HOMOLOG, CHLOROPLASTIC"/>
    <property type="match status" value="1"/>
</dbReference>
<accession>A0A6A8M8W5</accession>
<feature type="domain" description="AAA" evidence="3">
    <location>
        <begin position="4"/>
        <end position="154"/>
    </location>
</feature>
<evidence type="ECO:0000256" key="1">
    <source>
        <dbReference type="ARBA" id="ARBA00022741"/>
    </source>
</evidence>
<dbReference type="RefSeq" id="WP_154571732.1">
    <property type="nucleotide sequence ID" value="NZ_JAXDSY010000054.1"/>
</dbReference>
<proteinExistence type="predicted"/>
<dbReference type="EMBL" id="VUNB01000001">
    <property type="protein sequence ID" value="MST68264.1"/>
    <property type="molecule type" value="Genomic_DNA"/>
</dbReference>
<dbReference type="GO" id="GO:0005829">
    <property type="term" value="C:cytosol"/>
    <property type="evidence" value="ECO:0007669"/>
    <property type="project" value="TreeGrafter"/>
</dbReference>
<comment type="caution">
    <text evidence="4">The sequence shown here is derived from an EMBL/GenBank/DDBJ whole genome shotgun (WGS) entry which is preliminary data.</text>
</comment>
<dbReference type="SUPFAM" id="SSF52540">
    <property type="entry name" value="P-loop containing nucleoside triphosphate hydrolases"/>
    <property type="match status" value="1"/>
</dbReference>
<name>A0A6A8M8W5_9FIRM</name>
<evidence type="ECO:0000256" key="2">
    <source>
        <dbReference type="ARBA" id="ARBA00022840"/>
    </source>
</evidence>
<dbReference type="Pfam" id="PF13614">
    <property type="entry name" value="AAA_31"/>
    <property type="match status" value="1"/>
</dbReference>
<keyword evidence="1" id="KW-0547">Nucleotide-binding</keyword>
<dbReference type="InterPro" id="IPR050625">
    <property type="entry name" value="ParA/MinD_ATPase"/>
</dbReference>
<evidence type="ECO:0000313" key="4">
    <source>
        <dbReference type="EMBL" id="MST68264.1"/>
    </source>
</evidence>
<dbReference type="InterPro" id="IPR027417">
    <property type="entry name" value="P-loop_NTPase"/>
</dbReference>
<dbReference type="GO" id="GO:0009898">
    <property type="term" value="C:cytoplasmic side of plasma membrane"/>
    <property type="evidence" value="ECO:0007669"/>
    <property type="project" value="TreeGrafter"/>
</dbReference>
<keyword evidence="2" id="KW-0067">ATP-binding</keyword>
<dbReference type="GO" id="GO:0051782">
    <property type="term" value="P:negative regulation of cell division"/>
    <property type="evidence" value="ECO:0007669"/>
    <property type="project" value="TreeGrafter"/>
</dbReference>
<dbReference type="GO" id="GO:0016887">
    <property type="term" value="F:ATP hydrolysis activity"/>
    <property type="evidence" value="ECO:0007669"/>
    <property type="project" value="TreeGrafter"/>
</dbReference>
<dbReference type="InterPro" id="IPR025669">
    <property type="entry name" value="AAA_dom"/>
</dbReference>
<organism evidence="4">
    <name type="scientific">Baileyella intestinalis</name>
    <dbReference type="NCBI Taxonomy" id="2606709"/>
    <lineage>
        <taxon>Bacteria</taxon>
        <taxon>Bacillati</taxon>
        <taxon>Bacillota</taxon>
        <taxon>Clostridia</taxon>
        <taxon>Peptostreptococcales</taxon>
        <taxon>Anaerovoracaceae</taxon>
        <taxon>Baileyella</taxon>
    </lineage>
</organism>